<evidence type="ECO:0000256" key="3">
    <source>
        <dbReference type="ARBA" id="ARBA00022827"/>
    </source>
</evidence>
<dbReference type="Gene3D" id="3.30.465.10">
    <property type="match status" value="1"/>
</dbReference>
<dbReference type="InterPro" id="IPR036318">
    <property type="entry name" value="FAD-bd_PCMH-like_sf"/>
</dbReference>
<evidence type="ECO:0000259" key="5">
    <source>
        <dbReference type="PROSITE" id="PS51387"/>
    </source>
</evidence>
<feature type="domain" description="FAD-binding PCMH-type" evidence="5">
    <location>
        <begin position="40"/>
        <end position="213"/>
    </location>
</feature>
<dbReference type="PANTHER" id="PTHR42973">
    <property type="entry name" value="BINDING OXIDOREDUCTASE, PUTATIVE (AFU_ORTHOLOGUE AFUA_1G17690)-RELATED"/>
    <property type="match status" value="1"/>
</dbReference>
<dbReference type="PANTHER" id="PTHR42973:SF22">
    <property type="entry name" value="FAD-BINDING PCMH-TYPE DOMAIN-CONTAINING PROTEIN-RELATED"/>
    <property type="match status" value="1"/>
</dbReference>
<dbReference type="InterPro" id="IPR016169">
    <property type="entry name" value="FAD-bd_PCMH_sub2"/>
</dbReference>
<keyword evidence="3" id="KW-0274">FAD</keyword>
<dbReference type="InParanoid" id="A0A2T3A9Z3"/>
<dbReference type="AlphaFoldDB" id="A0A2T3A9Z3"/>
<dbReference type="InterPro" id="IPR006094">
    <property type="entry name" value="Oxid_FAD_bind_N"/>
</dbReference>
<keyword evidence="4" id="KW-0560">Oxidoreductase</keyword>
<dbReference type="Proteomes" id="UP000241462">
    <property type="component" value="Unassembled WGS sequence"/>
</dbReference>
<comment type="similarity">
    <text evidence="1">Belongs to the oxygen-dependent FAD-linked oxidoreductase family.</text>
</comment>
<sequence>MSCFPKAIEAVRAISSDLVVLPGSQQYNEVLGSYFTELERDLRPSAFLLPRTATQVSEIVKILKPFGDGLRIAISGAGQQSTPGVANTQNGITIHLRNLQGIRLDADNGVVSVAAGEQMGKVYDTVGAQGLAVVGNRHSSAGIGGDAVQGGLSYFSYARGFVCDNVVSYEIVLANGEIVHANAETNKDLWISLKGGGNNFGIVTRFDLAVFEQGQLWGGKVFYFPPSFPSQIQSLVAYLKDPTADTNVHICLSLGYAPAMGDVLCMNDIFCTQAEKPKALEPFADVQPQIEQMKSLRIGSLKDFTDEAFGSPVSNRVIKMSTTVKADAGILEYVVSIFHSSLESLRGLENLLFSLSFEPLPVSLIEQAAAKGGNATGLKASDGPLVIILLYTSWTNANDDKNVIEINKKALEAIDEKARSRNVAATYRYLNYAFPNQDVVGSYGPESKAHLQAASKKYDPEGFWQTAGVGPFKVSI</sequence>
<dbReference type="EMBL" id="KZ678428">
    <property type="protein sequence ID" value="PSR88506.1"/>
    <property type="molecule type" value="Genomic_DNA"/>
</dbReference>
<reference evidence="6 7" key="1">
    <citation type="journal article" date="2018" name="Mycol. Prog.">
        <title>Coniella lustricola, a new species from submerged detritus.</title>
        <authorList>
            <person name="Raudabaugh D.B."/>
            <person name="Iturriaga T."/>
            <person name="Carver A."/>
            <person name="Mondo S."/>
            <person name="Pangilinan J."/>
            <person name="Lipzen A."/>
            <person name="He G."/>
            <person name="Amirebrahimi M."/>
            <person name="Grigoriev I.V."/>
            <person name="Miller A.N."/>
        </authorList>
    </citation>
    <scope>NUCLEOTIDE SEQUENCE [LARGE SCALE GENOMIC DNA]</scope>
    <source>
        <strain evidence="6 7">B22-T-1</strain>
    </source>
</reference>
<evidence type="ECO:0000313" key="7">
    <source>
        <dbReference type="Proteomes" id="UP000241462"/>
    </source>
</evidence>
<dbReference type="GO" id="GO:0071949">
    <property type="term" value="F:FAD binding"/>
    <property type="evidence" value="ECO:0007669"/>
    <property type="project" value="InterPro"/>
</dbReference>
<dbReference type="PROSITE" id="PS51387">
    <property type="entry name" value="FAD_PCMH"/>
    <property type="match status" value="1"/>
</dbReference>
<gene>
    <name evidence="6" type="ORF">BD289DRAFT_460456</name>
</gene>
<evidence type="ECO:0000313" key="6">
    <source>
        <dbReference type="EMBL" id="PSR88506.1"/>
    </source>
</evidence>
<keyword evidence="7" id="KW-1185">Reference proteome</keyword>
<proteinExistence type="inferred from homology"/>
<dbReference type="OrthoDB" id="2151789at2759"/>
<organism evidence="6 7">
    <name type="scientific">Coniella lustricola</name>
    <dbReference type="NCBI Taxonomy" id="2025994"/>
    <lineage>
        <taxon>Eukaryota</taxon>
        <taxon>Fungi</taxon>
        <taxon>Dikarya</taxon>
        <taxon>Ascomycota</taxon>
        <taxon>Pezizomycotina</taxon>
        <taxon>Sordariomycetes</taxon>
        <taxon>Sordariomycetidae</taxon>
        <taxon>Diaporthales</taxon>
        <taxon>Schizoparmaceae</taxon>
        <taxon>Coniella</taxon>
    </lineage>
</organism>
<keyword evidence="2" id="KW-0285">Flavoprotein</keyword>
<evidence type="ECO:0000256" key="1">
    <source>
        <dbReference type="ARBA" id="ARBA00005466"/>
    </source>
</evidence>
<accession>A0A2T3A9Z3</accession>
<dbReference type="InterPro" id="IPR050416">
    <property type="entry name" value="FAD-linked_Oxidoreductase"/>
</dbReference>
<dbReference type="Pfam" id="PF01565">
    <property type="entry name" value="FAD_binding_4"/>
    <property type="match status" value="1"/>
</dbReference>
<name>A0A2T3A9Z3_9PEZI</name>
<dbReference type="STRING" id="2025994.A0A2T3A9Z3"/>
<evidence type="ECO:0000256" key="2">
    <source>
        <dbReference type="ARBA" id="ARBA00022630"/>
    </source>
</evidence>
<dbReference type="SUPFAM" id="SSF56176">
    <property type="entry name" value="FAD-binding/transporter-associated domain-like"/>
    <property type="match status" value="1"/>
</dbReference>
<dbReference type="InterPro" id="IPR016166">
    <property type="entry name" value="FAD-bd_PCMH"/>
</dbReference>
<dbReference type="GO" id="GO:0016491">
    <property type="term" value="F:oxidoreductase activity"/>
    <property type="evidence" value="ECO:0007669"/>
    <property type="project" value="UniProtKB-KW"/>
</dbReference>
<protein>
    <recommendedName>
        <fullName evidence="5">FAD-binding PCMH-type domain-containing protein</fullName>
    </recommendedName>
</protein>
<evidence type="ECO:0000256" key="4">
    <source>
        <dbReference type="ARBA" id="ARBA00023002"/>
    </source>
</evidence>